<dbReference type="Gene3D" id="2.40.170.20">
    <property type="entry name" value="TonB-dependent receptor, beta-barrel domain"/>
    <property type="match status" value="1"/>
</dbReference>
<reference evidence="5 6" key="1">
    <citation type="submission" date="2016-10" db="EMBL/GenBank/DDBJ databases">
        <title>Complete Genome Sequence of Flavobacterium sp. PK15.</title>
        <authorList>
            <person name="Ekwe A."/>
            <person name="Kim S.B."/>
        </authorList>
    </citation>
    <scope>NUCLEOTIDE SEQUENCE [LARGE SCALE GENOMIC DNA]</scope>
    <source>
        <strain evidence="5 6">PK15</strain>
    </source>
</reference>
<proteinExistence type="predicted"/>
<sequence length="584" mass="65744">MKFIFQNKIILGLFVMVFQFSFAQKKNESIGSEEVNIVKSYTPTISDASKIQESPVLDDESNAKKETIKYTIFSFPVASTFTPAKGKAEAVDKEAKEKFFNNYATLAIGNYGALNAELFVNQELAKNDYVGGMFRHFSSQGGINNVKLDDWYYDTALDITYGANYDKMSWNIDLGYQNQVYNWYGLPMDFGSTLSASDRNNLIGSIDSKHAYNGISLGGKLDFSEGAFKEMAMKFSHFTDSFGSAENRFYIKPKLQFDVADQLVKTDIIVDYVGGTFDKNYANDNLEAIKYGFTNLGLSPSLNIQENGWDVKLGASLFYSIDKTGADNKFLIYPSVSVSYSVVDDLMIFYAGAEGSLEQNSYMDFVKENPFLSPTLAIAPMDKQYDVFAGLKGKLASSVSYNIRGSYINERNKALFRSNDYTENSSNEDYAFGNSFQVVYDDVRTFRFSGDLKADFSENVSFGIGGTFSSYKNSVQQEAWNLPEIELNSAIDFNITPKWYAGAKLFYVGERKDMQTNIDLNPVGTPVKLGSYIDLNSHVGYKYNSQLTAFLKLNNMTNKSYQKWMNYPVQGFQVMLGANYKFDF</sequence>
<keyword evidence="5" id="KW-0675">Receptor</keyword>
<evidence type="ECO:0000256" key="3">
    <source>
        <dbReference type="ARBA" id="ARBA00023237"/>
    </source>
</evidence>
<evidence type="ECO:0000256" key="1">
    <source>
        <dbReference type="ARBA" id="ARBA00004442"/>
    </source>
</evidence>
<keyword evidence="2" id="KW-0472">Membrane</keyword>
<organism evidence="5 6">
    <name type="scientific">Flavobacterium commune</name>
    <dbReference type="NCBI Taxonomy" id="1306519"/>
    <lineage>
        <taxon>Bacteria</taxon>
        <taxon>Pseudomonadati</taxon>
        <taxon>Bacteroidota</taxon>
        <taxon>Flavobacteriia</taxon>
        <taxon>Flavobacteriales</taxon>
        <taxon>Flavobacteriaceae</taxon>
        <taxon>Flavobacterium</taxon>
    </lineage>
</organism>
<dbReference type="OrthoDB" id="1264254at2"/>
<dbReference type="GO" id="GO:0009279">
    <property type="term" value="C:cell outer membrane"/>
    <property type="evidence" value="ECO:0007669"/>
    <property type="project" value="UniProtKB-SubCell"/>
</dbReference>
<dbReference type="Proteomes" id="UP000178198">
    <property type="component" value="Chromosome"/>
</dbReference>
<gene>
    <name evidence="5" type="ORF">BIW12_11385</name>
</gene>
<dbReference type="STRING" id="1306519.BIW12_11385"/>
<accession>A0A1D9PBS8</accession>
<protein>
    <submittedName>
        <fullName evidence="5">TonB-dependent receptor</fullName>
    </submittedName>
</protein>
<dbReference type="KEGG" id="fcm:BIW12_11385"/>
<evidence type="ECO:0000256" key="4">
    <source>
        <dbReference type="SAM" id="SignalP"/>
    </source>
</evidence>
<dbReference type="InterPro" id="IPR036942">
    <property type="entry name" value="Beta-barrel_TonB_sf"/>
</dbReference>
<dbReference type="SUPFAM" id="SSF56935">
    <property type="entry name" value="Porins"/>
    <property type="match status" value="1"/>
</dbReference>
<name>A0A1D9PBS8_9FLAO</name>
<keyword evidence="3" id="KW-0998">Cell outer membrane</keyword>
<evidence type="ECO:0000313" key="6">
    <source>
        <dbReference type="Proteomes" id="UP000178198"/>
    </source>
</evidence>
<dbReference type="AlphaFoldDB" id="A0A1D9PBS8"/>
<keyword evidence="6" id="KW-1185">Reference proteome</keyword>
<comment type="subcellular location">
    <subcellularLocation>
        <location evidence="1">Cell outer membrane</location>
    </subcellularLocation>
</comment>
<keyword evidence="4" id="KW-0732">Signal</keyword>
<evidence type="ECO:0000256" key="2">
    <source>
        <dbReference type="ARBA" id="ARBA00023136"/>
    </source>
</evidence>
<feature type="signal peptide" evidence="4">
    <location>
        <begin position="1"/>
        <end position="23"/>
    </location>
</feature>
<dbReference type="RefSeq" id="WP_071185223.1">
    <property type="nucleotide sequence ID" value="NZ_CP017774.1"/>
</dbReference>
<feature type="chain" id="PRO_5009444363" evidence="4">
    <location>
        <begin position="24"/>
        <end position="584"/>
    </location>
</feature>
<evidence type="ECO:0000313" key="5">
    <source>
        <dbReference type="EMBL" id="AOZ99982.1"/>
    </source>
</evidence>
<dbReference type="EMBL" id="CP017774">
    <property type="protein sequence ID" value="AOZ99982.1"/>
    <property type="molecule type" value="Genomic_DNA"/>
</dbReference>